<protein>
    <submittedName>
        <fullName evidence="2">Uncharacterized protein</fullName>
    </submittedName>
</protein>
<dbReference type="Proteomes" id="UP000799771">
    <property type="component" value="Unassembled WGS sequence"/>
</dbReference>
<keyword evidence="3" id="KW-1185">Reference proteome</keyword>
<dbReference type="GeneID" id="54402608"/>
<name>A0A6A5ZVP8_9PLEO</name>
<dbReference type="AlphaFoldDB" id="A0A6A5ZVP8"/>
<evidence type="ECO:0000313" key="3">
    <source>
        <dbReference type="Proteomes" id="UP000799771"/>
    </source>
</evidence>
<organism evidence="2 3">
    <name type="scientific">Dothidotthia symphoricarpi CBS 119687</name>
    <dbReference type="NCBI Taxonomy" id="1392245"/>
    <lineage>
        <taxon>Eukaryota</taxon>
        <taxon>Fungi</taxon>
        <taxon>Dikarya</taxon>
        <taxon>Ascomycota</taxon>
        <taxon>Pezizomycotina</taxon>
        <taxon>Dothideomycetes</taxon>
        <taxon>Pleosporomycetidae</taxon>
        <taxon>Pleosporales</taxon>
        <taxon>Dothidotthiaceae</taxon>
        <taxon>Dothidotthia</taxon>
    </lineage>
</organism>
<keyword evidence="1" id="KW-1133">Transmembrane helix</keyword>
<proteinExistence type="predicted"/>
<dbReference type="EMBL" id="ML977524">
    <property type="protein sequence ID" value="KAF2123609.1"/>
    <property type="molecule type" value="Genomic_DNA"/>
</dbReference>
<reference evidence="2" key="1">
    <citation type="journal article" date="2020" name="Stud. Mycol.">
        <title>101 Dothideomycetes genomes: a test case for predicting lifestyles and emergence of pathogens.</title>
        <authorList>
            <person name="Haridas S."/>
            <person name="Albert R."/>
            <person name="Binder M."/>
            <person name="Bloem J."/>
            <person name="Labutti K."/>
            <person name="Salamov A."/>
            <person name="Andreopoulos B."/>
            <person name="Baker S."/>
            <person name="Barry K."/>
            <person name="Bills G."/>
            <person name="Bluhm B."/>
            <person name="Cannon C."/>
            <person name="Castanera R."/>
            <person name="Culley D."/>
            <person name="Daum C."/>
            <person name="Ezra D."/>
            <person name="Gonzalez J."/>
            <person name="Henrissat B."/>
            <person name="Kuo A."/>
            <person name="Liang C."/>
            <person name="Lipzen A."/>
            <person name="Lutzoni F."/>
            <person name="Magnuson J."/>
            <person name="Mondo S."/>
            <person name="Nolan M."/>
            <person name="Ohm R."/>
            <person name="Pangilinan J."/>
            <person name="Park H.-J."/>
            <person name="Ramirez L."/>
            <person name="Alfaro M."/>
            <person name="Sun H."/>
            <person name="Tritt A."/>
            <person name="Yoshinaga Y."/>
            <person name="Zwiers L.-H."/>
            <person name="Turgeon B."/>
            <person name="Goodwin S."/>
            <person name="Spatafora J."/>
            <person name="Crous P."/>
            <person name="Grigoriev I."/>
        </authorList>
    </citation>
    <scope>NUCLEOTIDE SEQUENCE</scope>
    <source>
        <strain evidence="2">CBS 119687</strain>
    </source>
</reference>
<sequence length="84" mass="9274">MSPSLLATDSTKVQTRQVSHDENIKSLSLMLLESKMDPDRSSKASNTRLILFMLASSQRDWKILLIGNACALFGGLLLPAFNHV</sequence>
<accession>A0A6A5ZVP8</accession>
<feature type="transmembrane region" description="Helical" evidence="1">
    <location>
        <begin position="63"/>
        <end position="81"/>
    </location>
</feature>
<evidence type="ECO:0000313" key="2">
    <source>
        <dbReference type="EMBL" id="KAF2123609.1"/>
    </source>
</evidence>
<keyword evidence="1" id="KW-0812">Transmembrane</keyword>
<evidence type="ECO:0000256" key="1">
    <source>
        <dbReference type="SAM" id="Phobius"/>
    </source>
</evidence>
<gene>
    <name evidence="2" type="ORF">P153DRAFT_148481</name>
</gene>
<dbReference type="RefSeq" id="XP_033518003.1">
    <property type="nucleotide sequence ID" value="XM_033662176.1"/>
</dbReference>
<keyword evidence="1" id="KW-0472">Membrane</keyword>